<evidence type="ECO:0000313" key="8">
    <source>
        <dbReference type="Proteomes" id="UP001152747"/>
    </source>
</evidence>
<organism evidence="7 8">
    <name type="scientific">Caenorhabditis angaria</name>
    <dbReference type="NCBI Taxonomy" id="860376"/>
    <lineage>
        <taxon>Eukaryota</taxon>
        <taxon>Metazoa</taxon>
        <taxon>Ecdysozoa</taxon>
        <taxon>Nematoda</taxon>
        <taxon>Chromadorea</taxon>
        <taxon>Rhabditida</taxon>
        <taxon>Rhabditina</taxon>
        <taxon>Rhabditomorpha</taxon>
        <taxon>Rhabditoidea</taxon>
        <taxon>Rhabditidae</taxon>
        <taxon>Peloderinae</taxon>
        <taxon>Caenorhabditis</taxon>
    </lineage>
</organism>
<feature type="chain" id="PRO_5040540382" description="Carboxylic ester hydrolase" evidence="4">
    <location>
        <begin position="17"/>
        <end position="543"/>
    </location>
</feature>
<dbReference type="EMBL" id="CANHGI010000006">
    <property type="protein sequence ID" value="CAI5454428.1"/>
    <property type="molecule type" value="Genomic_DNA"/>
</dbReference>
<dbReference type="InterPro" id="IPR019826">
    <property type="entry name" value="Carboxylesterase_B_AS"/>
</dbReference>
<keyword evidence="8" id="KW-1185">Reference proteome</keyword>
<dbReference type="OrthoDB" id="5857457at2759"/>
<dbReference type="InterPro" id="IPR050309">
    <property type="entry name" value="Type-B_Carboxylest/Lipase"/>
</dbReference>
<dbReference type="EC" id="3.1.1.-" evidence="4"/>
<dbReference type="Gene3D" id="3.40.50.1820">
    <property type="entry name" value="alpha/beta hydrolase"/>
    <property type="match status" value="1"/>
</dbReference>
<protein>
    <recommendedName>
        <fullName evidence="4">Carboxylic ester hydrolase</fullName>
        <ecNumber evidence="4">3.1.1.-</ecNumber>
    </recommendedName>
</protein>
<dbReference type="SUPFAM" id="SSF53474">
    <property type="entry name" value="alpha/beta-Hydrolases"/>
    <property type="match status" value="1"/>
</dbReference>
<evidence type="ECO:0000256" key="3">
    <source>
        <dbReference type="ARBA" id="ARBA00022801"/>
    </source>
</evidence>
<feature type="signal peptide" evidence="4">
    <location>
        <begin position="1"/>
        <end position="16"/>
    </location>
</feature>
<evidence type="ECO:0000256" key="1">
    <source>
        <dbReference type="ARBA" id="ARBA00005964"/>
    </source>
</evidence>
<accession>A0A9P1J038</accession>
<proteinExistence type="inferred from homology"/>
<dbReference type="InterPro" id="IPR029058">
    <property type="entry name" value="AB_hydrolase_fold"/>
</dbReference>
<keyword evidence="3 4" id="KW-0378">Hydrolase</keyword>
<dbReference type="Pfam" id="PF00135">
    <property type="entry name" value="COesterase"/>
    <property type="match status" value="1"/>
</dbReference>
<keyword evidence="5" id="KW-0175">Coiled coil</keyword>
<dbReference type="AlphaFoldDB" id="A0A9P1J038"/>
<dbReference type="Proteomes" id="UP001152747">
    <property type="component" value="Unassembled WGS sequence"/>
</dbReference>
<dbReference type="GO" id="GO:0052689">
    <property type="term" value="F:carboxylic ester hydrolase activity"/>
    <property type="evidence" value="ECO:0007669"/>
    <property type="project" value="UniProtKB-KW"/>
</dbReference>
<dbReference type="PANTHER" id="PTHR11559">
    <property type="entry name" value="CARBOXYLESTERASE"/>
    <property type="match status" value="1"/>
</dbReference>
<dbReference type="InterPro" id="IPR002018">
    <property type="entry name" value="CarbesteraseB"/>
</dbReference>
<feature type="coiled-coil region" evidence="5">
    <location>
        <begin position="325"/>
        <end position="352"/>
    </location>
</feature>
<evidence type="ECO:0000256" key="5">
    <source>
        <dbReference type="SAM" id="Coils"/>
    </source>
</evidence>
<keyword evidence="4" id="KW-0732">Signal</keyword>
<dbReference type="PROSITE" id="PS00122">
    <property type="entry name" value="CARBOXYLESTERASE_B_1"/>
    <property type="match status" value="1"/>
</dbReference>
<sequence>MRLLANALFLVALAFCDPTVDVNIVTGTINATIRGYQHVDGTSFRGIRYAAPPVGDFRFQEARRHDPTGLVSALGYGSSCVQGSAGSEDCLFINIWAPTNATRSSKLPVYLYIHGGGFTGGSGNIGDGVLPNLVEKGNIIVASINYRLGPFGFFTTRESTAPGNWAISDWIEGLNWIQRYIEFFGGDATRVTIGGQSSGAEAVSILSLTDQANGLYNQIIMESGSAFGAAIMSYSEKTRDTSKQLSIKLNCATNDHWESGQQFQVIVQCVRGASASQINTADHSLQSHRMKWAIVQDKKYLTDRLEYLAMKRSTSINVLLGDVNQEDLGSELNNIEHNLNNSRNTAPRLQNDLQDCYENTYWDNKEAVKSAAVNKYITNQNWSTDDYADWEARRIQIWSEMIFIGPVLRDGGYFQYRGNNVYLYSLDWLSPNALPEITNPMFRGCMHTWELQYIYSTGCKGFTCTAEDNLLRDYFTTTWINFIKYGNPTPAGSSLPFKWLTMGTQNRYLKFQPNPTMFNDYHPDSKFWACTAPTIDGYKPPFC</sequence>
<dbReference type="InterPro" id="IPR019819">
    <property type="entry name" value="Carboxylesterase_B_CS"/>
</dbReference>
<name>A0A9P1J038_9PELO</name>
<feature type="domain" description="Carboxylesterase type B" evidence="6">
    <location>
        <begin position="22"/>
        <end position="518"/>
    </location>
</feature>
<evidence type="ECO:0000313" key="7">
    <source>
        <dbReference type="EMBL" id="CAI5454428.1"/>
    </source>
</evidence>
<keyword evidence="2" id="KW-0719">Serine esterase</keyword>
<comment type="caution">
    <text evidence="7">The sequence shown here is derived from an EMBL/GenBank/DDBJ whole genome shotgun (WGS) entry which is preliminary data.</text>
</comment>
<evidence type="ECO:0000256" key="2">
    <source>
        <dbReference type="ARBA" id="ARBA00022487"/>
    </source>
</evidence>
<gene>
    <name evidence="7" type="ORF">CAMP_LOCUS17065</name>
</gene>
<dbReference type="PROSITE" id="PS00941">
    <property type="entry name" value="CARBOXYLESTERASE_B_2"/>
    <property type="match status" value="1"/>
</dbReference>
<comment type="similarity">
    <text evidence="1 4">Belongs to the type-B carboxylesterase/lipase family.</text>
</comment>
<reference evidence="7" key="1">
    <citation type="submission" date="2022-11" db="EMBL/GenBank/DDBJ databases">
        <authorList>
            <person name="Kikuchi T."/>
        </authorList>
    </citation>
    <scope>NUCLEOTIDE SEQUENCE</scope>
    <source>
        <strain evidence="7">PS1010</strain>
    </source>
</reference>
<evidence type="ECO:0000259" key="6">
    <source>
        <dbReference type="Pfam" id="PF00135"/>
    </source>
</evidence>
<evidence type="ECO:0000256" key="4">
    <source>
        <dbReference type="RuleBase" id="RU361235"/>
    </source>
</evidence>